<evidence type="ECO:0000313" key="9">
    <source>
        <dbReference type="Proteomes" id="UP000006906"/>
    </source>
</evidence>
<evidence type="ECO:0000256" key="5">
    <source>
        <dbReference type="PROSITE-ProRule" id="PRU00094"/>
    </source>
</evidence>
<dbReference type="GO" id="GO:0006357">
    <property type="term" value="P:regulation of transcription by RNA polymerase II"/>
    <property type="evidence" value="ECO:0000318"/>
    <property type="project" value="GO_Central"/>
</dbReference>
<gene>
    <name evidence="8" type="ORF">CHLRE_10g435450v5</name>
</gene>
<keyword evidence="3 5" id="KW-0863">Zinc-finger</keyword>
<dbReference type="OrthoDB" id="544569at2759"/>
<evidence type="ECO:0000259" key="7">
    <source>
        <dbReference type="PROSITE" id="PS50114"/>
    </source>
</evidence>
<accession>A0A2K3DA58</accession>
<dbReference type="CDD" id="cd00202">
    <property type="entry name" value="ZnF_GATA"/>
    <property type="match status" value="1"/>
</dbReference>
<dbReference type="ExpressionAtlas" id="A0A2K3DA58">
    <property type="expression patterns" value="differential"/>
</dbReference>
<feature type="compositionally biased region" description="Polar residues" evidence="6">
    <location>
        <begin position="199"/>
        <end position="216"/>
    </location>
</feature>
<keyword evidence="2" id="KW-0479">Metal-binding</keyword>
<dbReference type="InterPro" id="IPR051140">
    <property type="entry name" value="GATA_TF"/>
</dbReference>
<evidence type="ECO:0000256" key="3">
    <source>
        <dbReference type="ARBA" id="ARBA00022771"/>
    </source>
</evidence>
<dbReference type="SUPFAM" id="SSF57716">
    <property type="entry name" value="Glucocorticoid receptor-like (DNA-binding domain)"/>
    <property type="match status" value="1"/>
</dbReference>
<dbReference type="InterPro" id="IPR013088">
    <property type="entry name" value="Znf_NHR/GATA"/>
</dbReference>
<dbReference type="GO" id="GO:0000976">
    <property type="term" value="F:transcription cis-regulatory region binding"/>
    <property type="evidence" value="ECO:0000318"/>
    <property type="project" value="GO_Central"/>
</dbReference>
<dbReference type="GO" id="GO:0008270">
    <property type="term" value="F:zinc ion binding"/>
    <property type="evidence" value="ECO:0007669"/>
    <property type="project" value="UniProtKB-KW"/>
</dbReference>
<dbReference type="PaxDb" id="3055-EDP05670"/>
<dbReference type="AlphaFoldDB" id="A0A2K3DA58"/>
<feature type="compositionally biased region" description="Acidic residues" evidence="6">
    <location>
        <begin position="334"/>
        <end position="347"/>
    </location>
</feature>
<dbReference type="KEGG" id="cre:CHLRE_10g435450v5"/>
<evidence type="ECO:0000256" key="2">
    <source>
        <dbReference type="ARBA" id="ARBA00022723"/>
    </source>
</evidence>
<comment type="similarity">
    <text evidence="1">Belongs to the type IV zinc-finger family. Class A subfamily.</text>
</comment>
<dbReference type="PANTHER" id="PTHR45658">
    <property type="entry name" value="GATA TRANSCRIPTION FACTOR"/>
    <property type="match status" value="1"/>
</dbReference>
<evidence type="ECO:0000256" key="1">
    <source>
        <dbReference type="ARBA" id="ARBA00005694"/>
    </source>
</evidence>
<evidence type="ECO:0000256" key="6">
    <source>
        <dbReference type="SAM" id="MobiDB-lite"/>
    </source>
</evidence>
<dbReference type="GeneID" id="5716063"/>
<keyword evidence="4" id="KW-0862">Zinc</keyword>
<sequence>MATSGNGVSALASAAPETWVPTMTCAPRPSDSCLPASAAELREPVTSTIGRSTSPFDAERPSCPHLPAMGHLTPHQAPAGLAPTWGESSFGIHGLAGGECGGGSMWDCEPVAPAGPSAEGLDALSFAFMQSQQPHDQLISRPGLSVTEHPCTLLRAPSGGYSLINTASIAAAAPLDAAAVILPQPAAAAVPAAAATPACSESRTSPTPSTDQQQPDATSAQTSSGATSSCGGSDMPENAAAEVQQRAPEAPPAPLPLPQDAQASAVPSVAVEVVVEEEEELRPVAVQQVGPPGTAALAAMRASGRMALAAVPARVGQKRRAAATAAAVVLEAARDDEDDDEDYDEREEAGGAAGRGNTKRMKRVGVPRTTTNKPKTGVTCRNCRATETPQWRCGPEGPRTLCNACGVRYKKGQTLEYMAKKAAAAAARGRNGGGDY</sequence>
<dbReference type="PANTHER" id="PTHR45658:SF122">
    <property type="entry name" value="GATA ZINC FINGER DOMAIN-CONTAINING PROTEIN 6"/>
    <property type="match status" value="1"/>
</dbReference>
<name>A0A2K3DA58_CHLRE</name>
<dbReference type="PROSITE" id="PS50114">
    <property type="entry name" value="GATA_ZN_FINGER_2"/>
    <property type="match status" value="1"/>
</dbReference>
<dbReference type="RefSeq" id="XP_001690411.2">
    <property type="nucleotide sequence ID" value="XM_001690359.2"/>
</dbReference>
<feature type="compositionally biased region" description="Low complexity" evidence="6">
    <location>
        <begin position="217"/>
        <end position="248"/>
    </location>
</feature>
<feature type="region of interest" description="Disordered" evidence="6">
    <location>
        <begin position="334"/>
        <end position="373"/>
    </location>
</feature>
<dbReference type="Gene3D" id="3.30.50.10">
    <property type="entry name" value="Erythroid Transcription Factor GATA-1, subunit A"/>
    <property type="match status" value="1"/>
</dbReference>
<reference evidence="8 9" key="1">
    <citation type="journal article" date="2007" name="Science">
        <title>The Chlamydomonas genome reveals the evolution of key animal and plant functions.</title>
        <authorList>
            <person name="Merchant S.S."/>
            <person name="Prochnik S.E."/>
            <person name="Vallon O."/>
            <person name="Harris E.H."/>
            <person name="Karpowicz S.J."/>
            <person name="Witman G.B."/>
            <person name="Terry A."/>
            <person name="Salamov A."/>
            <person name="Fritz-Laylin L.K."/>
            <person name="Marechal-Drouard L."/>
            <person name="Marshall W.F."/>
            <person name="Qu L.H."/>
            <person name="Nelson D.R."/>
            <person name="Sanderfoot A.A."/>
            <person name="Spalding M.H."/>
            <person name="Kapitonov V.V."/>
            <person name="Ren Q."/>
            <person name="Ferris P."/>
            <person name="Lindquist E."/>
            <person name="Shapiro H."/>
            <person name="Lucas S.M."/>
            <person name="Grimwood J."/>
            <person name="Schmutz J."/>
            <person name="Cardol P."/>
            <person name="Cerutti H."/>
            <person name="Chanfreau G."/>
            <person name="Chen C.L."/>
            <person name="Cognat V."/>
            <person name="Croft M.T."/>
            <person name="Dent R."/>
            <person name="Dutcher S."/>
            <person name="Fernandez E."/>
            <person name="Fukuzawa H."/>
            <person name="Gonzalez-Ballester D."/>
            <person name="Gonzalez-Halphen D."/>
            <person name="Hallmann A."/>
            <person name="Hanikenne M."/>
            <person name="Hippler M."/>
            <person name="Inwood W."/>
            <person name="Jabbari K."/>
            <person name="Kalanon M."/>
            <person name="Kuras R."/>
            <person name="Lefebvre P.A."/>
            <person name="Lemaire S.D."/>
            <person name="Lobanov A.V."/>
            <person name="Lohr M."/>
            <person name="Manuell A."/>
            <person name="Meier I."/>
            <person name="Mets L."/>
            <person name="Mittag M."/>
            <person name="Mittelmeier T."/>
            <person name="Moroney J.V."/>
            <person name="Moseley J."/>
            <person name="Napoli C."/>
            <person name="Nedelcu A.M."/>
            <person name="Niyogi K."/>
            <person name="Novoselov S.V."/>
            <person name="Paulsen I.T."/>
            <person name="Pazour G."/>
            <person name="Purton S."/>
            <person name="Ral J.P."/>
            <person name="Riano-Pachon D.M."/>
            <person name="Riekhof W."/>
            <person name="Rymarquis L."/>
            <person name="Schroda M."/>
            <person name="Stern D."/>
            <person name="Umen J."/>
            <person name="Willows R."/>
            <person name="Wilson N."/>
            <person name="Zimmer S.L."/>
            <person name="Allmer J."/>
            <person name="Balk J."/>
            <person name="Bisova K."/>
            <person name="Chen C.J."/>
            <person name="Elias M."/>
            <person name="Gendler K."/>
            <person name="Hauser C."/>
            <person name="Lamb M.R."/>
            <person name="Ledford H."/>
            <person name="Long J.C."/>
            <person name="Minagawa J."/>
            <person name="Page M.D."/>
            <person name="Pan J."/>
            <person name="Pootakham W."/>
            <person name="Roje S."/>
            <person name="Rose A."/>
            <person name="Stahlberg E."/>
            <person name="Terauchi A.M."/>
            <person name="Yang P."/>
            <person name="Ball S."/>
            <person name="Bowler C."/>
            <person name="Dieckmann C.L."/>
            <person name="Gladyshev V.N."/>
            <person name="Green P."/>
            <person name="Jorgensen R."/>
            <person name="Mayfield S."/>
            <person name="Mueller-Roeber B."/>
            <person name="Rajamani S."/>
            <person name="Sayre R.T."/>
            <person name="Brokstein P."/>
            <person name="Dubchak I."/>
            <person name="Goodstein D."/>
            <person name="Hornick L."/>
            <person name="Huang Y.W."/>
            <person name="Jhaveri J."/>
            <person name="Luo Y."/>
            <person name="Martinez D."/>
            <person name="Ngau W.C."/>
            <person name="Otillar B."/>
            <person name="Poliakov A."/>
            <person name="Porter A."/>
            <person name="Szajkowski L."/>
            <person name="Werner G."/>
            <person name="Zhou K."/>
            <person name="Grigoriev I.V."/>
            <person name="Rokhsar D.S."/>
            <person name="Grossman A.R."/>
        </authorList>
    </citation>
    <scope>NUCLEOTIDE SEQUENCE [LARGE SCALE GENOMIC DNA]</scope>
    <source>
        <strain evidence="9">CC-503</strain>
    </source>
</reference>
<dbReference type="Gramene" id="PNW77414">
    <property type="protein sequence ID" value="PNW77414"/>
    <property type="gene ID" value="CHLRE_10g435450v5"/>
</dbReference>
<dbReference type="Pfam" id="PF00320">
    <property type="entry name" value="GATA"/>
    <property type="match status" value="1"/>
</dbReference>
<dbReference type="SMART" id="SM00401">
    <property type="entry name" value="ZnF_GATA"/>
    <property type="match status" value="1"/>
</dbReference>
<dbReference type="STRING" id="3055.A0A2K3DA58"/>
<dbReference type="Proteomes" id="UP000006906">
    <property type="component" value="Chromosome 10"/>
</dbReference>
<proteinExistence type="inferred from homology"/>
<dbReference type="GO" id="GO:0005634">
    <property type="term" value="C:nucleus"/>
    <property type="evidence" value="ECO:0000318"/>
    <property type="project" value="GO_Central"/>
</dbReference>
<protein>
    <recommendedName>
        <fullName evidence="7">GATA-type domain-containing protein</fullName>
    </recommendedName>
</protein>
<keyword evidence="9" id="KW-1185">Reference proteome</keyword>
<dbReference type="InParanoid" id="A0A2K3DA58"/>
<feature type="region of interest" description="Disordered" evidence="6">
    <location>
        <begin position="198"/>
        <end position="263"/>
    </location>
</feature>
<evidence type="ECO:0000313" key="8">
    <source>
        <dbReference type="EMBL" id="PNW77414.1"/>
    </source>
</evidence>
<evidence type="ECO:0000256" key="4">
    <source>
        <dbReference type="ARBA" id="ARBA00022833"/>
    </source>
</evidence>
<dbReference type="EMBL" id="CM008971">
    <property type="protein sequence ID" value="PNW77414.1"/>
    <property type="molecule type" value="Genomic_DNA"/>
</dbReference>
<organism evidence="8 9">
    <name type="scientific">Chlamydomonas reinhardtii</name>
    <name type="common">Chlamydomonas smithii</name>
    <dbReference type="NCBI Taxonomy" id="3055"/>
    <lineage>
        <taxon>Eukaryota</taxon>
        <taxon>Viridiplantae</taxon>
        <taxon>Chlorophyta</taxon>
        <taxon>core chlorophytes</taxon>
        <taxon>Chlorophyceae</taxon>
        <taxon>CS clade</taxon>
        <taxon>Chlamydomonadales</taxon>
        <taxon>Chlamydomonadaceae</taxon>
        <taxon>Chlamydomonas</taxon>
    </lineage>
</organism>
<feature type="domain" description="GATA-type" evidence="7">
    <location>
        <begin position="374"/>
        <end position="428"/>
    </location>
</feature>
<dbReference type="InterPro" id="IPR000679">
    <property type="entry name" value="Znf_GATA"/>
</dbReference>